<protein>
    <submittedName>
        <fullName evidence="1">Uncharacterized protein</fullName>
    </submittedName>
</protein>
<proteinExistence type="predicted"/>
<organism evidence="1 2">
    <name type="scientific">Citrullus colocynthis</name>
    <name type="common">colocynth</name>
    <dbReference type="NCBI Taxonomy" id="252529"/>
    <lineage>
        <taxon>Eukaryota</taxon>
        <taxon>Viridiplantae</taxon>
        <taxon>Streptophyta</taxon>
        <taxon>Embryophyta</taxon>
        <taxon>Tracheophyta</taxon>
        <taxon>Spermatophyta</taxon>
        <taxon>Magnoliopsida</taxon>
        <taxon>eudicotyledons</taxon>
        <taxon>Gunneridae</taxon>
        <taxon>Pentapetalae</taxon>
        <taxon>rosids</taxon>
        <taxon>fabids</taxon>
        <taxon>Cucurbitales</taxon>
        <taxon>Cucurbitaceae</taxon>
        <taxon>Benincaseae</taxon>
        <taxon>Citrullus</taxon>
    </lineage>
</organism>
<reference evidence="1 2" key="1">
    <citation type="submission" date="2024-03" db="EMBL/GenBank/DDBJ databases">
        <authorList>
            <person name="Gkanogiannis A."/>
            <person name="Becerra Lopez-Lavalle L."/>
        </authorList>
    </citation>
    <scope>NUCLEOTIDE SEQUENCE [LARGE SCALE GENOMIC DNA]</scope>
</reference>
<dbReference type="EMBL" id="OZ021736">
    <property type="protein sequence ID" value="CAK9314358.1"/>
    <property type="molecule type" value="Genomic_DNA"/>
</dbReference>
<name>A0ABP0Y1N7_9ROSI</name>
<accession>A0ABP0Y1N7</accession>
<keyword evidence="2" id="KW-1185">Reference proteome</keyword>
<evidence type="ECO:0000313" key="1">
    <source>
        <dbReference type="EMBL" id="CAK9314358.1"/>
    </source>
</evidence>
<dbReference type="Proteomes" id="UP001642487">
    <property type="component" value="Chromosome 2"/>
</dbReference>
<sequence length="136" mass="14424">MLCIFALLDCNSLDLEPKVGLMDLDPELSVQRCGGFSPDAAAELEDLTVVGSLDERLGSCEFVVQEFEAVELIGDVGVGEFGAESGLDAVQGRRIESGLRILGGVFGSGDLEVAIQEIEFIFVGEMELIGWIVGLG</sequence>
<evidence type="ECO:0000313" key="2">
    <source>
        <dbReference type="Proteomes" id="UP001642487"/>
    </source>
</evidence>
<gene>
    <name evidence="1" type="ORF">CITCOLO1_LOCUS6107</name>
</gene>